<evidence type="ECO:0000313" key="8">
    <source>
        <dbReference type="Proteomes" id="UP001438953"/>
    </source>
</evidence>
<dbReference type="Pfam" id="PF05154">
    <property type="entry name" value="TM2"/>
    <property type="match status" value="1"/>
</dbReference>
<feature type="transmembrane region" description="Helical" evidence="5">
    <location>
        <begin position="21"/>
        <end position="40"/>
    </location>
</feature>
<accession>A0ABV1SBR6</accession>
<dbReference type="Proteomes" id="UP001438953">
    <property type="component" value="Unassembled WGS sequence"/>
</dbReference>
<proteinExistence type="predicted"/>
<feature type="transmembrane region" description="Helical" evidence="5">
    <location>
        <begin position="46"/>
        <end position="78"/>
    </location>
</feature>
<reference evidence="7 8" key="1">
    <citation type="submission" date="2024-06" db="EMBL/GenBank/DDBJ databases">
        <title>Thioclava kandeliae sp. nov. from a rhizosphere soil sample of Kandelia candel in a mangrove.</title>
        <authorList>
            <person name="Mu T."/>
        </authorList>
    </citation>
    <scope>NUCLEOTIDE SEQUENCE [LARGE SCALE GENOMIC DNA]</scope>
    <source>
        <strain evidence="7 8">CPCC 100088</strain>
    </source>
</reference>
<protein>
    <submittedName>
        <fullName evidence="7">TM2 domain-containing protein</fullName>
    </submittedName>
</protein>
<name>A0ABV1SBR6_9RHOB</name>
<sequence>MDETRQLYVEQRVANEKKSALIAYLLWFFLPMLGVHRFYLGRWMSGLIMLILFGIGTALAVILIGYIPLAFVGLWWLIDALLIPSMIRRDMDEMRARYLWESR</sequence>
<comment type="caution">
    <text evidence="7">The sequence shown here is derived from an EMBL/GenBank/DDBJ whole genome shotgun (WGS) entry which is preliminary data.</text>
</comment>
<evidence type="ECO:0000256" key="4">
    <source>
        <dbReference type="ARBA" id="ARBA00023136"/>
    </source>
</evidence>
<gene>
    <name evidence="7" type="ORF">VSX56_01050</name>
</gene>
<keyword evidence="2 5" id="KW-0812">Transmembrane</keyword>
<feature type="domain" description="TM2" evidence="6">
    <location>
        <begin position="17"/>
        <end position="62"/>
    </location>
</feature>
<evidence type="ECO:0000256" key="3">
    <source>
        <dbReference type="ARBA" id="ARBA00022989"/>
    </source>
</evidence>
<comment type="subcellular location">
    <subcellularLocation>
        <location evidence="1">Membrane</location>
        <topology evidence="1">Multi-pass membrane protein</topology>
    </subcellularLocation>
</comment>
<dbReference type="InterPro" id="IPR050932">
    <property type="entry name" value="TM2D1-3-like"/>
</dbReference>
<dbReference type="EMBL" id="JAYWLC010000001">
    <property type="protein sequence ID" value="MER5170348.1"/>
    <property type="molecule type" value="Genomic_DNA"/>
</dbReference>
<keyword evidence="4 5" id="KW-0472">Membrane</keyword>
<evidence type="ECO:0000256" key="2">
    <source>
        <dbReference type="ARBA" id="ARBA00022692"/>
    </source>
</evidence>
<dbReference type="PANTHER" id="PTHR21016:SF25">
    <property type="entry name" value="TM2 DOMAIN-CONTAINING PROTEIN DDB_G0277895-RELATED"/>
    <property type="match status" value="1"/>
</dbReference>
<evidence type="ECO:0000256" key="1">
    <source>
        <dbReference type="ARBA" id="ARBA00004141"/>
    </source>
</evidence>
<keyword evidence="3 5" id="KW-1133">Transmembrane helix</keyword>
<evidence type="ECO:0000259" key="6">
    <source>
        <dbReference type="Pfam" id="PF05154"/>
    </source>
</evidence>
<keyword evidence="8" id="KW-1185">Reference proteome</keyword>
<evidence type="ECO:0000256" key="5">
    <source>
        <dbReference type="SAM" id="Phobius"/>
    </source>
</evidence>
<dbReference type="PANTHER" id="PTHR21016">
    <property type="entry name" value="BETA-AMYLOID BINDING PROTEIN-RELATED"/>
    <property type="match status" value="1"/>
</dbReference>
<dbReference type="RefSeq" id="WP_339112364.1">
    <property type="nucleotide sequence ID" value="NZ_JAYWLC010000001.1"/>
</dbReference>
<dbReference type="InterPro" id="IPR007829">
    <property type="entry name" value="TM2"/>
</dbReference>
<evidence type="ECO:0000313" key="7">
    <source>
        <dbReference type="EMBL" id="MER5170348.1"/>
    </source>
</evidence>
<organism evidence="7 8">
    <name type="scientific">Thioclava kandeliae</name>
    <dbReference type="NCBI Taxonomy" id="3070818"/>
    <lineage>
        <taxon>Bacteria</taxon>
        <taxon>Pseudomonadati</taxon>
        <taxon>Pseudomonadota</taxon>
        <taxon>Alphaproteobacteria</taxon>
        <taxon>Rhodobacterales</taxon>
        <taxon>Paracoccaceae</taxon>
        <taxon>Thioclava</taxon>
    </lineage>
</organism>